<dbReference type="AlphaFoldDB" id="A0A077QFI3"/>
<gene>
    <name evidence="1" type="ORF">XBI1_1740016</name>
</gene>
<proteinExistence type="predicted"/>
<protein>
    <submittedName>
        <fullName evidence="1">Uncharacterized protein</fullName>
    </submittedName>
</protein>
<name>A0A077QFI3_XENBV</name>
<evidence type="ECO:0000313" key="1">
    <source>
        <dbReference type="EMBL" id="CDH31883.1"/>
    </source>
</evidence>
<dbReference type="EMBL" id="CBTB010000084">
    <property type="protein sequence ID" value="CDH31883.1"/>
    <property type="molecule type" value="Genomic_DNA"/>
</dbReference>
<organism evidence="1 2">
    <name type="scientific">Xenorhabdus bovienii str. Intermedium</name>
    <dbReference type="NCBI Taxonomy" id="1379677"/>
    <lineage>
        <taxon>Bacteria</taxon>
        <taxon>Pseudomonadati</taxon>
        <taxon>Pseudomonadota</taxon>
        <taxon>Gammaproteobacteria</taxon>
        <taxon>Enterobacterales</taxon>
        <taxon>Morganellaceae</taxon>
        <taxon>Xenorhabdus</taxon>
    </lineage>
</organism>
<accession>A0A077QFI3</accession>
<sequence length="59" mass="6706">MCNQRKASSSSPVLRLTMNECELDYKNTENHDVNLKDTSIFGIKITSYSVIYHGISQSH</sequence>
<reference evidence="1" key="1">
    <citation type="submission" date="2013-07" db="EMBL/GenBank/DDBJ databases">
        <title>Sub-species coevolution in mutualistic symbiosis.</title>
        <authorList>
            <person name="Murfin K."/>
            <person name="Klassen J."/>
            <person name="Lee M."/>
            <person name="Forst S."/>
            <person name="Stock P."/>
            <person name="Goodrich-Blair H."/>
        </authorList>
    </citation>
    <scope>NUCLEOTIDE SEQUENCE [LARGE SCALE GENOMIC DNA]</scope>
    <source>
        <strain evidence="1">Intermedium</strain>
    </source>
</reference>
<evidence type="ECO:0000313" key="2">
    <source>
        <dbReference type="Proteomes" id="UP000028480"/>
    </source>
</evidence>
<dbReference type="Proteomes" id="UP000028480">
    <property type="component" value="Unassembled WGS sequence"/>
</dbReference>
<comment type="caution">
    <text evidence="1">The sequence shown here is derived from an EMBL/GenBank/DDBJ whole genome shotgun (WGS) entry which is preliminary data.</text>
</comment>
<dbReference type="HOGENOM" id="CLU_2959835_0_0_6"/>